<evidence type="ECO:0000313" key="2">
    <source>
        <dbReference type="Proteomes" id="UP001055453"/>
    </source>
</evidence>
<proteinExistence type="predicted"/>
<name>A0ABN6Q4R8_NOSCO</name>
<gene>
    <name evidence="1" type="ORF">ANSO36C_40550</name>
</gene>
<reference evidence="1" key="1">
    <citation type="submission" date="2022-04" db="EMBL/GenBank/DDBJ databases">
        <title>Complete genome sequence of a cyanobacterium, Nostoc sp. SO-36, isolated in Antarctica.</title>
        <authorList>
            <person name="Kanesaki Y."/>
            <person name="Effendi D."/>
            <person name="Sakamoto T."/>
            <person name="Ohtani S."/>
            <person name="Awai K."/>
        </authorList>
    </citation>
    <scope>NUCLEOTIDE SEQUENCE</scope>
    <source>
        <strain evidence="1">SO-36</strain>
    </source>
</reference>
<protein>
    <recommendedName>
        <fullName evidence="3">Transposase</fullName>
    </recommendedName>
</protein>
<organism evidence="1 2">
    <name type="scientific">Nostoc cf. commune SO-36</name>
    <dbReference type="NCBI Taxonomy" id="449208"/>
    <lineage>
        <taxon>Bacteria</taxon>
        <taxon>Bacillati</taxon>
        <taxon>Cyanobacteriota</taxon>
        <taxon>Cyanophyceae</taxon>
        <taxon>Nostocales</taxon>
        <taxon>Nostocaceae</taxon>
        <taxon>Nostoc</taxon>
    </lineage>
</organism>
<accession>A0ABN6Q4R8</accession>
<dbReference type="EMBL" id="AP025732">
    <property type="protein sequence ID" value="BDI18253.1"/>
    <property type="molecule type" value="Genomic_DNA"/>
</dbReference>
<keyword evidence="2" id="KW-1185">Reference proteome</keyword>
<dbReference type="Proteomes" id="UP001055453">
    <property type="component" value="Chromosome"/>
</dbReference>
<evidence type="ECO:0000313" key="1">
    <source>
        <dbReference type="EMBL" id="BDI18253.1"/>
    </source>
</evidence>
<evidence type="ECO:0008006" key="3">
    <source>
        <dbReference type="Google" id="ProtNLM"/>
    </source>
</evidence>
<sequence length="72" mass="7926">MPLANCTTPANGNEREQILPLLDKVKLKTLKPNRPRKRVKVLATDKVLLTSITPCSVLISVLLPCQNPFDCG</sequence>